<protein>
    <submittedName>
        <fullName evidence="1">Uncharacterized protein</fullName>
    </submittedName>
</protein>
<dbReference type="EMBL" id="JACHHY010000010">
    <property type="protein sequence ID" value="MBB5018707.1"/>
    <property type="molecule type" value="Genomic_DNA"/>
</dbReference>
<sequence>MGVWRWLDYFKPGEKGMGQQPRAQLLTEQQAADFLQPFLLHKNAAEWLQSDRRSDPVISFLLIDGKPHYLQDDLLEFINQLVQPAQMYFIEGVPAGIDRRTGNERRAGNDRRFHAEIQLQPTVERRIYVKPDRRLRGPLDRRGK</sequence>
<gene>
    <name evidence="1" type="ORF">HNQ59_001998</name>
</gene>
<evidence type="ECO:0000313" key="1">
    <source>
        <dbReference type="EMBL" id="MBB5018707.1"/>
    </source>
</evidence>
<dbReference type="Proteomes" id="UP000575898">
    <property type="component" value="Unassembled WGS sequence"/>
</dbReference>
<reference evidence="1 2" key="1">
    <citation type="submission" date="2020-08" db="EMBL/GenBank/DDBJ databases">
        <title>Genomic Encyclopedia of Type Strains, Phase IV (KMG-IV): sequencing the most valuable type-strain genomes for metagenomic binning, comparative biology and taxonomic classification.</title>
        <authorList>
            <person name="Goeker M."/>
        </authorList>
    </citation>
    <scope>NUCLEOTIDE SEQUENCE [LARGE SCALE GENOMIC DNA]</scope>
    <source>
        <strain evidence="1 2">DSM 27165</strain>
    </source>
</reference>
<comment type="caution">
    <text evidence="1">The sequence shown here is derived from an EMBL/GenBank/DDBJ whole genome shotgun (WGS) entry which is preliminary data.</text>
</comment>
<dbReference type="AlphaFoldDB" id="A0A840MNX8"/>
<dbReference type="RefSeq" id="WP_184038386.1">
    <property type="nucleotide sequence ID" value="NZ_JACHHY010000010.1"/>
</dbReference>
<evidence type="ECO:0000313" key="2">
    <source>
        <dbReference type="Proteomes" id="UP000575898"/>
    </source>
</evidence>
<accession>A0A840MNX8</accession>
<keyword evidence="2" id="KW-1185">Reference proteome</keyword>
<organism evidence="1 2">
    <name type="scientific">Chitinivorax tropicus</name>
    <dbReference type="NCBI Taxonomy" id="714531"/>
    <lineage>
        <taxon>Bacteria</taxon>
        <taxon>Pseudomonadati</taxon>
        <taxon>Pseudomonadota</taxon>
        <taxon>Betaproteobacteria</taxon>
        <taxon>Chitinivorax</taxon>
    </lineage>
</organism>
<proteinExistence type="predicted"/>
<name>A0A840MNX8_9PROT</name>